<protein>
    <submittedName>
        <fullName evidence="3">Uncharacterized protein</fullName>
    </submittedName>
</protein>
<evidence type="ECO:0000256" key="1">
    <source>
        <dbReference type="SAM" id="Coils"/>
    </source>
</evidence>
<dbReference type="EMBL" id="JANVFS010000032">
    <property type="protein sequence ID" value="KAJ4470357.1"/>
    <property type="molecule type" value="Genomic_DNA"/>
</dbReference>
<feature type="compositionally biased region" description="Acidic residues" evidence="2">
    <location>
        <begin position="127"/>
        <end position="141"/>
    </location>
</feature>
<feature type="region of interest" description="Disordered" evidence="2">
    <location>
        <begin position="488"/>
        <end position="522"/>
    </location>
</feature>
<reference evidence="3" key="2">
    <citation type="journal article" date="2023" name="Proc. Natl. Acad. Sci. U.S.A.">
        <title>A global phylogenomic analysis of the shiitake genus Lentinula.</title>
        <authorList>
            <person name="Sierra-Patev S."/>
            <person name="Min B."/>
            <person name="Naranjo-Ortiz M."/>
            <person name="Looney B."/>
            <person name="Konkel Z."/>
            <person name="Slot J.C."/>
            <person name="Sakamoto Y."/>
            <person name="Steenwyk J.L."/>
            <person name="Rokas A."/>
            <person name="Carro J."/>
            <person name="Camarero S."/>
            <person name="Ferreira P."/>
            <person name="Molpeceres G."/>
            <person name="Ruiz-Duenas F.J."/>
            <person name="Serrano A."/>
            <person name="Henrissat B."/>
            <person name="Drula E."/>
            <person name="Hughes K.W."/>
            <person name="Mata J.L."/>
            <person name="Ishikawa N.K."/>
            <person name="Vargas-Isla R."/>
            <person name="Ushijima S."/>
            <person name="Smith C.A."/>
            <person name="Donoghue J."/>
            <person name="Ahrendt S."/>
            <person name="Andreopoulos W."/>
            <person name="He G."/>
            <person name="LaButti K."/>
            <person name="Lipzen A."/>
            <person name="Ng V."/>
            <person name="Riley R."/>
            <person name="Sandor L."/>
            <person name="Barry K."/>
            <person name="Martinez A.T."/>
            <person name="Xiao Y."/>
            <person name="Gibbons J.G."/>
            <person name="Terashima K."/>
            <person name="Grigoriev I.V."/>
            <person name="Hibbett D."/>
        </authorList>
    </citation>
    <scope>NUCLEOTIDE SEQUENCE</scope>
    <source>
        <strain evidence="3">Sp2 HRB7682 ss15</strain>
    </source>
</reference>
<gene>
    <name evidence="3" type="ORF">C8J55DRAFT_491817</name>
</gene>
<feature type="compositionally biased region" description="Basic and acidic residues" evidence="2">
    <location>
        <begin position="488"/>
        <end position="500"/>
    </location>
</feature>
<accession>A0A9W8ZYK9</accession>
<evidence type="ECO:0000313" key="3">
    <source>
        <dbReference type="EMBL" id="KAJ4470357.1"/>
    </source>
</evidence>
<organism evidence="3 4">
    <name type="scientific">Lentinula lateritia</name>
    <dbReference type="NCBI Taxonomy" id="40482"/>
    <lineage>
        <taxon>Eukaryota</taxon>
        <taxon>Fungi</taxon>
        <taxon>Dikarya</taxon>
        <taxon>Basidiomycota</taxon>
        <taxon>Agaricomycotina</taxon>
        <taxon>Agaricomycetes</taxon>
        <taxon>Agaricomycetidae</taxon>
        <taxon>Agaricales</taxon>
        <taxon>Marasmiineae</taxon>
        <taxon>Omphalotaceae</taxon>
        <taxon>Lentinula</taxon>
    </lineage>
</organism>
<feature type="coiled-coil region" evidence="1">
    <location>
        <begin position="601"/>
        <end position="635"/>
    </location>
</feature>
<feature type="compositionally biased region" description="Basic and acidic residues" evidence="2">
    <location>
        <begin position="117"/>
        <end position="126"/>
    </location>
</feature>
<dbReference type="AlphaFoldDB" id="A0A9W8ZYK9"/>
<keyword evidence="1" id="KW-0175">Coiled coil</keyword>
<comment type="caution">
    <text evidence="3">The sequence shown here is derived from an EMBL/GenBank/DDBJ whole genome shotgun (WGS) entry which is preliminary data.</text>
</comment>
<feature type="compositionally biased region" description="Basic and acidic residues" evidence="2">
    <location>
        <begin position="316"/>
        <end position="334"/>
    </location>
</feature>
<dbReference type="Proteomes" id="UP001150238">
    <property type="component" value="Unassembled WGS sequence"/>
</dbReference>
<feature type="region of interest" description="Disordered" evidence="2">
    <location>
        <begin position="278"/>
        <end position="384"/>
    </location>
</feature>
<name>A0A9W8ZYK9_9AGAR</name>
<feature type="compositionally biased region" description="Acidic residues" evidence="2">
    <location>
        <begin position="368"/>
        <end position="378"/>
    </location>
</feature>
<evidence type="ECO:0000256" key="2">
    <source>
        <dbReference type="SAM" id="MobiDB-lite"/>
    </source>
</evidence>
<evidence type="ECO:0000313" key="4">
    <source>
        <dbReference type="Proteomes" id="UP001150238"/>
    </source>
</evidence>
<reference evidence="3" key="1">
    <citation type="submission" date="2022-08" db="EMBL/GenBank/DDBJ databases">
        <authorList>
            <consortium name="DOE Joint Genome Institute"/>
            <person name="Min B."/>
            <person name="Riley R."/>
            <person name="Sierra-Patev S."/>
            <person name="Naranjo-Ortiz M."/>
            <person name="Looney B."/>
            <person name="Konkel Z."/>
            <person name="Slot J.C."/>
            <person name="Sakamoto Y."/>
            <person name="Steenwyk J.L."/>
            <person name="Rokas A."/>
            <person name="Carro J."/>
            <person name="Camarero S."/>
            <person name="Ferreira P."/>
            <person name="Molpeceres G."/>
            <person name="Ruiz-Duenas F.J."/>
            <person name="Serrano A."/>
            <person name="Henrissat B."/>
            <person name="Drula E."/>
            <person name="Hughes K.W."/>
            <person name="Mata J.L."/>
            <person name="Ishikawa N.K."/>
            <person name="Vargas-Isla R."/>
            <person name="Ushijima S."/>
            <person name="Smith C.A."/>
            <person name="Ahrendt S."/>
            <person name="Andreopoulos W."/>
            <person name="He G."/>
            <person name="Labutti K."/>
            <person name="Lipzen A."/>
            <person name="Ng V."/>
            <person name="Sandor L."/>
            <person name="Barry K."/>
            <person name="Martinez A.T."/>
            <person name="Xiao Y."/>
            <person name="Gibbons J.G."/>
            <person name="Terashima K."/>
            <person name="Hibbett D.S."/>
            <person name="Grigoriev I.V."/>
        </authorList>
    </citation>
    <scope>NUCLEOTIDE SEQUENCE</scope>
    <source>
        <strain evidence="3">Sp2 HRB7682 ss15</strain>
    </source>
</reference>
<sequence length="637" mass="70891">MSNESGKRPQGTQKRSEILALNMEDISTQDIVSQISKISNALKLIGNEDQKLVASIKRLEDSKLTWKPTRTRSEPNYGVLLATKHQKRQELQGQRAILQKKLEELHERKKKSAKSKGGNEDGLSKEDESDSSDLTSIEDEMSLEKVTIVMDEDDATDKKGTSAGAPDTNIEGNTKLSPKEDSVKASDTDFDAVADPKEDSVKPTGVDFDAVAGVQVEASALKPTIANLSADLNTPIRKAQDNRDKGHFGLQDVRQGTNIYNAQYKFDGEDGKAVTIQKRITNKASGGEVAPRTKKRKPTKMTEAVATNEAPTKKAKNTDEGAQKKDKGKKNDHEMDPEDDPQGVGAGGNFDTDMEDGKGEKDGKGNDDAEDNGEEDYTVADLIGSRKPGEKFADFDKRRAKLDSLQGETYLRLVAPTDISKVKARKQFAHFHEHPVGGNISAKIRRLSQEVPWFVPEGGTMSRELSIRLLTSRQGNLCPYHAVKDKAIRAHDEDGKRDSQDPSLTGVPKRPTKAKSHPGDPPVGYMHCGCELDLVLLEFYYWKTGKIYSPTLGRWETWKNEQMNPRVRAFIYGDWEQKTGMRLENMWMRKVNTNVGGRGALTSNRTEVEIVEEQIKVLQARREALKQLEEEEEQSLL</sequence>
<feature type="region of interest" description="Disordered" evidence="2">
    <location>
        <begin position="86"/>
        <end position="185"/>
    </location>
</feature>
<feature type="compositionally biased region" description="Basic and acidic residues" evidence="2">
    <location>
        <begin position="355"/>
        <end position="367"/>
    </location>
</feature>
<proteinExistence type="predicted"/>